<sequence>MFKSILLSAVLLSVPAAAFAELQISEKVRPTAKSLVNPDIQRLETPPTPNNMSLPDFGRGIIGWGTGPDGAEARLNNVTKADVEKYKTQGVTLEMVQTWQKFYENETRRNAGNPTAPFRAQLMKKIAGLW</sequence>
<gene>
    <name evidence="2" type="ORF">D7V32_16655</name>
</gene>
<dbReference type="AlphaFoldDB" id="A0A3A8EGD1"/>
<evidence type="ECO:0000313" key="3">
    <source>
        <dbReference type="Proteomes" id="UP000282388"/>
    </source>
</evidence>
<dbReference type="Pfam" id="PF16309">
    <property type="entry name" value="DUF4951"/>
    <property type="match status" value="1"/>
</dbReference>
<dbReference type="EMBL" id="RAXV01000067">
    <property type="protein sequence ID" value="RKG29074.1"/>
    <property type="molecule type" value="Genomic_DNA"/>
</dbReference>
<dbReference type="InterPro" id="IPR038343">
    <property type="entry name" value="DUF4951_sf"/>
</dbReference>
<name>A0A3A8EGD1_9GAMM</name>
<dbReference type="InterPro" id="IPR032538">
    <property type="entry name" value="DUF4951"/>
</dbReference>
<dbReference type="Proteomes" id="UP000282388">
    <property type="component" value="Unassembled WGS sequence"/>
</dbReference>
<keyword evidence="3" id="KW-1185">Reference proteome</keyword>
<organism evidence="2 3">
    <name type="scientific">Acinetobacter tianfuensis</name>
    <dbReference type="NCBI Taxonomy" id="2419603"/>
    <lineage>
        <taxon>Bacteria</taxon>
        <taxon>Pseudomonadati</taxon>
        <taxon>Pseudomonadota</taxon>
        <taxon>Gammaproteobacteria</taxon>
        <taxon>Moraxellales</taxon>
        <taxon>Moraxellaceae</taxon>
        <taxon>Acinetobacter</taxon>
    </lineage>
</organism>
<keyword evidence="1" id="KW-0732">Signal</keyword>
<evidence type="ECO:0000256" key="1">
    <source>
        <dbReference type="SAM" id="SignalP"/>
    </source>
</evidence>
<comment type="caution">
    <text evidence="2">The sequence shown here is derived from an EMBL/GenBank/DDBJ whole genome shotgun (WGS) entry which is preliminary data.</text>
</comment>
<dbReference type="RefSeq" id="WP_120403896.1">
    <property type="nucleotide sequence ID" value="NZ_RAXV01000067.1"/>
</dbReference>
<dbReference type="Gene3D" id="4.10.640.20">
    <property type="match status" value="1"/>
</dbReference>
<evidence type="ECO:0000313" key="2">
    <source>
        <dbReference type="EMBL" id="RKG29074.1"/>
    </source>
</evidence>
<reference evidence="2 3" key="1">
    <citation type="submission" date="2018-09" db="EMBL/GenBank/DDBJ databases">
        <title>The draft genome of Acinetobacter spp. strains.</title>
        <authorList>
            <person name="Qin J."/>
            <person name="Feng Y."/>
            <person name="Zong Z."/>
        </authorList>
    </citation>
    <scope>NUCLEOTIDE SEQUENCE [LARGE SCALE GENOMIC DNA]</scope>
    <source>
        <strain evidence="2 3">WCHAc060012</strain>
    </source>
</reference>
<dbReference type="OrthoDB" id="6706820at2"/>
<protein>
    <submittedName>
        <fullName evidence="2">DUF4951 domain-containing protein</fullName>
    </submittedName>
</protein>
<feature type="chain" id="PRO_5017204561" evidence="1">
    <location>
        <begin position="21"/>
        <end position="130"/>
    </location>
</feature>
<feature type="signal peptide" evidence="1">
    <location>
        <begin position="1"/>
        <end position="20"/>
    </location>
</feature>
<accession>A0A3A8EGD1</accession>
<proteinExistence type="predicted"/>